<dbReference type="EMBL" id="AP026073">
    <property type="protein sequence ID" value="BDM71488.1"/>
    <property type="molecule type" value="Genomic_DNA"/>
</dbReference>
<keyword evidence="7" id="KW-1185">Reference proteome</keyword>
<gene>
    <name evidence="6" type="ORF">HEK616_49750</name>
</gene>
<dbReference type="NCBIfam" id="TIGR02422">
    <property type="entry name" value="protocat_beta"/>
    <property type="match status" value="1"/>
</dbReference>
<accession>A0ABM7ZYP9</accession>
<evidence type="ECO:0000313" key="6">
    <source>
        <dbReference type="EMBL" id="BDM71488.1"/>
    </source>
</evidence>
<dbReference type="PANTHER" id="PTHR33711:SF10">
    <property type="entry name" value="INTRADIOL RING-CLEAVAGE DIOXYGENASES DOMAIN-CONTAINING PROTEIN"/>
    <property type="match status" value="1"/>
</dbReference>
<organism evidence="6 7">
    <name type="scientific">Streptomyces nigrescens</name>
    <dbReference type="NCBI Taxonomy" id="1920"/>
    <lineage>
        <taxon>Bacteria</taxon>
        <taxon>Bacillati</taxon>
        <taxon>Actinomycetota</taxon>
        <taxon>Actinomycetes</taxon>
        <taxon>Kitasatosporales</taxon>
        <taxon>Streptomycetaceae</taxon>
        <taxon>Streptomyces</taxon>
    </lineage>
</organism>
<dbReference type="PANTHER" id="PTHR33711">
    <property type="entry name" value="DIOXYGENASE, PUTATIVE (AFU_ORTHOLOGUE AFUA_2G02910)-RELATED"/>
    <property type="match status" value="1"/>
</dbReference>
<dbReference type="SUPFAM" id="SSF49482">
    <property type="entry name" value="Aromatic compound dioxygenase"/>
    <property type="match status" value="1"/>
</dbReference>
<protein>
    <submittedName>
        <fullName evidence="6">Protocatechuate 3,4-dioxygenase subunit beta</fullName>
    </submittedName>
</protein>
<name>A0ABM7ZYP9_STRNI</name>
<keyword evidence="2" id="KW-0223">Dioxygenase</keyword>
<feature type="domain" description="Intradiol ring-cleavage dioxygenases" evidence="5">
    <location>
        <begin position="128"/>
        <end position="156"/>
    </location>
</feature>
<dbReference type="Pfam" id="PF00775">
    <property type="entry name" value="Dioxygenase_C"/>
    <property type="match status" value="1"/>
</dbReference>
<evidence type="ECO:0000256" key="1">
    <source>
        <dbReference type="ARBA" id="ARBA00007825"/>
    </source>
</evidence>
<dbReference type="Gene3D" id="2.60.130.10">
    <property type="entry name" value="Aromatic compound dioxygenase"/>
    <property type="match status" value="1"/>
</dbReference>
<sequence length="287" mass="31679">MTLTPFTPAPRAFVPGAPLPGPRPLVAPAPPLPTQADISREIAARSAAAERDRAAGAPVPAHPARDYTPYRSSTPRHPQRPPVEIDHLADPEAVELTGPAFGVTDVTDLDADLTRQHPGEPLGERITVTGRVLDRTGRPVRGQLVEIWQANASGRYAHQRDQHPAPLDPNFTGVGRCLTDDQGRYTFTTIRPGAYPWRNHDNAWRPAHIHFSLFGTAFTQRLITQMYFPGDPLFPYDPILQSVTDPAARARLVAAYDHELSRPERTLGYRWDIVLDGPSATWTEEGH</sequence>
<comment type="similarity">
    <text evidence="1">Belongs to the intradiol ring-cleavage dioxygenase family.</text>
</comment>
<evidence type="ECO:0000256" key="2">
    <source>
        <dbReference type="ARBA" id="ARBA00022964"/>
    </source>
</evidence>
<dbReference type="InterPro" id="IPR015889">
    <property type="entry name" value="Intradiol_dOase_core"/>
</dbReference>
<evidence type="ECO:0000256" key="4">
    <source>
        <dbReference type="SAM" id="MobiDB-lite"/>
    </source>
</evidence>
<keyword evidence="3" id="KW-0560">Oxidoreductase</keyword>
<evidence type="ECO:0000313" key="7">
    <source>
        <dbReference type="Proteomes" id="UP001059597"/>
    </source>
</evidence>
<evidence type="ECO:0000256" key="3">
    <source>
        <dbReference type="ARBA" id="ARBA00023002"/>
    </source>
</evidence>
<dbReference type="InterPro" id="IPR050770">
    <property type="entry name" value="Intradiol_RC_Dioxygenase"/>
</dbReference>
<dbReference type="InterPro" id="IPR012785">
    <property type="entry name" value="Protocat_dOase_b"/>
</dbReference>
<evidence type="ECO:0000259" key="5">
    <source>
        <dbReference type="PROSITE" id="PS00083"/>
    </source>
</evidence>
<feature type="compositionally biased region" description="Pro residues" evidence="4">
    <location>
        <begin position="17"/>
        <end position="33"/>
    </location>
</feature>
<feature type="region of interest" description="Disordered" evidence="4">
    <location>
        <begin position="1"/>
        <end position="83"/>
    </location>
</feature>
<dbReference type="RefSeq" id="WP_261955074.1">
    <property type="nucleotide sequence ID" value="NZ_AP026073.1"/>
</dbReference>
<dbReference type="InterPro" id="IPR000627">
    <property type="entry name" value="Intradiol_dOase_C"/>
</dbReference>
<dbReference type="Pfam" id="PF12391">
    <property type="entry name" value="PCDO_beta_N"/>
    <property type="match status" value="1"/>
</dbReference>
<dbReference type="Proteomes" id="UP001059597">
    <property type="component" value="Chromosome"/>
</dbReference>
<feature type="compositionally biased region" description="Basic and acidic residues" evidence="4">
    <location>
        <begin position="38"/>
        <end position="54"/>
    </location>
</feature>
<reference evidence="6" key="1">
    <citation type="submission" date="2022-06" db="EMBL/GenBank/DDBJ databases">
        <title>Complete genome sequence of Streptomyces nigrescens HEK616.</title>
        <authorList>
            <person name="Asamizu S."/>
            <person name="Onaka H."/>
        </authorList>
    </citation>
    <scope>NUCLEOTIDE SEQUENCE</scope>
    <source>
        <strain evidence="6">HEK616</strain>
    </source>
</reference>
<dbReference type="PROSITE" id="PS00083">
    <property type="entry name" value="INTRADIOL_DIOXYGENAS"/>
    <property type="match status" value="1"/>
</dbReference>
<proteinExistence type="inferred from homology"/>
<dbReference type="InterPro" id="IPR024756">
    <property type="entry name" value="PCDO_beta_N"/>
</dbReference>